<protein>
    <submittedName>
        <fullName evidence="2">OLC1v1015995C1</fullName>
    </submittedName>
</protein>
<organism evidence="2 3">
    <name type="scientific">Oldenlandia corymbosa var. corymbosa</name>
    <dbReference type="NCBI Taxonomy" id="529605"/>
    <lineage>
        <taxon>Eukaryota</taxon>
        <taxon>Viridiplantae</taxon>
        <taxon>Streptophyta</taxon>
        <taxon>Embryophyta</taxon>
        <taxon>Tracheophyta</taxon>
        <taxon>Spermatophyta</taxon>
        <taxon>Magnoliopsida</taxon>
        <taxon>eudicotyledons</taxon>
        <taxon>Gunneridae</taxon>
        <taxon>Pentapetalae</taxon>
        <taxon>asterids</taxon>
        <taxon>lamiids</taxon>
        <taxon>Gentianales</taxon>
        <taxon>Rubiaceae</taxon>
        <taxon>Rubioideae</taxon>
        <taxon>Spermacoceae</taxon>
        <taxon>Hedyotis-Oldenlandia complex</taxon>
        <taxon>Oldenlandia</taxon>
    </lineage>
</organism>
<name>A0AAV1E769_OLDCO</name>
<accession>A0AAV1E769</accession>
<keyword evidence="3" id="KW-1185">Reference proteome</keyword>
<evidence type="ECO:0000313" key="3">
    <source>
        <dbReference type="Proteomes" id="UP001161247"/>
    </source>
</evidence>
<gene>
    <name evidence="2" type="ORF">OLC1_LOCUS21733</name>
</gene>
<dbReference type="Proteomes" id="UP001161247">
    <property type="component" value="Chromosome 8"/>
</dbReference>
<dbReference type="EMBL" id="OX459125">
    <property type="protein sequence ID" value="CAI9115158.1"/>
    <property type="molecule type" value="Genomic_DNA"/>
</dbReference>
<sequence length="416" mass="47520">MSSKGRKRKQNNVVPRDDPISESKHESNSQAPRMTRTKLNPDGANAQYQIPNKGDAFRGMSGKGRKCKQNNVVLRDEPISESEPESNSQAPRMTRTGINPYGPNAQYEIPKRGATEKNSFGSQTNIRSQKEFIIDHMTGIDEQGQQQGLSQNDPMVNQSTHRHREESEIHYDHVTGTHEKEHEQGVESDSETETRGPTCMKSIWGRPPHLPKIHVEYNDKGDPVDGECSILSYSLGSIARNCQYCPIGINDWRKIENKDEILNIVKLRFHVPRIAEKKILSSVGKKWRNWKNRSKAKYWYEASVEVLVDQRDARVTAIEWMKICTQWNSEAAKKISRRRKNARAKRVNDQKTGQTSFARVEHKMTKENGRPPSRVELLRACFLDSNGDSNPTILSANANMQERNNHVQENFDDSSD</sequence>
<dbReference type="PANTHER" id="PTHR33144:SF52">
    <property type="match status" value="1"/>
</dbReference>
<evidence type="ECO:0000256" key="1">
    <source>
        <dbReference type="SAM" id="MobiDB-lite"/>
    </source>
</evidence>
<proteinExistence type="predicted"/>
<feature type="compositionally biased region" description="Basic and acidic residues" evidence="1">
    <location>
        <begin position="15"/>
        <end position="27"/>
    </location>
</feature>
<dbReference type="Pfam" id="PF03004">
    <property type="entry name" value="Transposase_24"/>
    <property type="match status" value="1"/>
</dbReference>
<feature type="region of interest" description="Disordered" evidence="1">
    <location>
        <begin position="1"/>
        <end position="107"/>
    </location>
</feature>
<feature type="compositionally biased region" description="Basic residues" evidence="1">
    <location>
        <begin position="1"/>
        <end position="10"/>
    </location>
</feature>
<evidence type="ECO:0000313" key="2">
    <source>
        <dbReference type="EMBL" id="CAI9115158.1"/>
    </source>
</evidence>
<dbReference type="AlphaFoldDB" id="A0AAV1E769"/>
<dbReference type="PANTHER" id="PTHR33144">
    <property type="entry name" value="OS10G0409366 PROTEIN-RELATED"/>
    <property type="match status" value="1"/>
</dbReference>
<dbReference type="InterPro" id="IPR004252">
    <property type="entry name" value="Probable_transposase_24"/>
</dbReference>
<feature type="region of interest" description="Disordered" evidence="1">
    <location>
        <begin position="177"/>
        <end position="196"/>
    </location>
</feature>
<reference evidence="2" key="1">
    <citation type="submission" date="2023-03" db="EMBL/GenBank/DDBJ databases">
        <authorList>
            <person name="Julca I."/>
        </authorList>
    </citation>
    <scope>NUCLEOTIDE SEQUENCE</scope>
</reference>